<evidence type="ECO:0000313" key="1">
    <source>
        <dbReference type="EMBL" id="GAG67020.1"/>
    </source>
</evidence>
<comment type="caution">
    <text evidence="1">The sequence shown here is derived from an EMBL/GenBank/DDBJ whole genome shotgun (WGS) entry which is preliminary data.</text>
</comment>
<name>X0ZBT8_9ZZZZ</name>
<reference evidence="1" key="1">
    <citation type="journal article" date="2014" name="Front. Microbiol.">
        <title>High frequency of phylogenetically diverse reductive dehalogenase-homologous genes in deep subseafloor sedimentary metagenomes.</title>
        <authorList>
            <person name="Kawai M."/>
            <person name="Futagami T."/>
            <person name="Toyoda A."/>
            <person name="Takaki Y."/>
            <person name="Nishi S."/>
            <person name="Hori S."/>
            <person name="Arai W."/>
            <person name="Tsubouchi T."/>
            <person name="Morono Y."/>
            <person name="Uchiyama I."/>
            <person name="Ito T."/>
            <person name="Fujiyama A."/>
            <person name="Inagaki F."/>
            <person name="Takami H."/>
        </authorList>
    </citation>
    <scope>NUCLEOTIDE SEQUENCE</scope>
    <source>
        <strain evidence="1">Expedition CK06-06</strain>
    </source>
</reference>
<accession>X0ZBT8</accession>
<protein>
    <recommendedName>
        <fullName evidence="2">Terminase large subunit gp17-like C-terminal domain-containing protein</fullName>
    </recommendedName>
</protein>
<sequence>KSSRTKEQLDKTIKFFEECQALADQRGKTPVDVFGTTWDDGDLYAHLKEKKNVEVINVPATYQKKRTRGIKLPFKEGESVFPKRYPTSTLKKFEQDDPHTYAMFYDLDPVPMGARTFTDFSYYDDLPGEYKQYRRFMTVDPAPTTNPTSSYSAITICATDAEYMYIMLSWRDKINPQQLIDKMWEFYFDYECEAIGIESYVYQVALSWWLQERITKDP</sequence>
<dbReference type="AlphaFoldDB" id="X0ZBT8"/>
<gene>
    <name evidence="1" type="ORF">S01H4_18077</name>
</gene>
<feature type="non-terminal residue" evidence="1">
    <location>
        <position position="1"/>
    </location>
</feature>
<dbReference type="EMBL" id="BART01007996">
    <property type="protein sequence ID" value="GAG67020.1"/>
    <property type="molecule type" value="Genomic_DNA"/>
</dbReference>
<evidence type="ECO:0008006" key="2">
    <source>
        <dbReference type="Google" id="ProtNLM"/>
    </source>
</evidence>
<organism evidence="1">
    <name type="scientific">marine sediment metagenome</name>
    <dbReference type="NCBI Taxonomy" id="412755"/>
    <lineage>
        <taxon>unclassified sequences</taxon>
        <taxon>metagenomes</taxon>
        <taxon>ecological metagenomes</taxon>
    </lineage>
</organism>
<proteinExistence type="predicted"/>